<dbReference type="PANTHER" id="PTHR45823">
    <property type="entry name" value="T-SNARE COILED-COIL HOMOLOGY DOMAIN-CONTAINING PROTEIN"/>
    <property type="match status" value="1"/>
</dbReference>
<proteinExistence type="predicted"/>
<protein>
    <submittedName>
        <fullName evidence="1">Uncharacterized protein</fullName>
    </submittedName>
</protein>
<evidence type="ECO:0000313" key="1">
    <source>
        <dbReference type="EMBL" id="KAJ3665788.1"/>
    </source>
</evidence>
<comment type="caution">
    <text evidence="1">The sequence shown here is derived from an EMBL/GenBank/DDBJ whole genome shotgun (WGS) entry which is preliminary data.</text>
</comment>
<dbReference type="PANTHER" id="PTHR45823:SF1">
    <property type="entry name" value="T-SNARE COILED-COIL HOMOLOGY DOMAIN-CONTAINING PROTEIN"/>
    <property type="match status" value="1"/>
</dbReference>
<dbReference type="Proteomes" id="UP001168821">
    <property type="component" value="Unassembled WGS sequence"/>
</dbReference>
<evidence type="ECO:0000313" key="2">
    <source>
        <dbReference type="Proteomes" id="UP001168821"/>
    </source>
</evidence>
<dbReference type="EMBL" id="JALNTZ010000001">
    <property type="protein sequence ID" value="KAJ3665788.1"/>
    <property type="molecule type" value="Genomic_DNA"/>
</dbReference>
<dbReference type="AlphaFoldDB" id="A0AA38IYW5"/>
<reference evidence="1" key="1">
    <citation type="journal article" date="2023" name="G3 (Bethesda)">
        <title>Whole genome assemblies of Zophobas morio and Tenebrio molitor.</title>
        <authorList>
            <person name="Kaur S."/>
            <person name="Stinson S.A."/>
            <person name="diCenzo G.C."/>
        </authorList>
    </citation>
    <scope>NUCLEOTIDE SEQUENCE</scope>
    <source>
        <strain evidence="1">QUZm001</strain>
    </source>
</reference>
<gene>
    <name evidence="1" type="ORF">Zmor_001263</name>
</gene>
<organism evidence="1 2">
    <name type="scientific">Zophobas morio</name>
    <dbReference type="NCBI Taxonomy" id="2755281"/>
    <lineage>
        <taxon>Eukaryota</taxon>
        <taxon>Metazoa</taxon>
        <taxon>Ecdysozoa</taxon>
        <taxon>Arthropoda</taxon>
        <taxon>Hexapoda</taxon>
        <taxon>Insecta</taxon>
        <taxon>Pterygota</taxon>
        <taxon>Neoptera</taxon>
        <taxon>Endopterygota</taxon>
        <taxon>Coleoptera</taxon>
        <taxon>Polyphaga</taxon>
        <taxon>Cucujiformia</taxon>
        <taxon>Tenebrionidae</taxon>
        <taxon>Zophobas</taxon>
    </lineage>
</organism>
<accession>A0AA38IYW5</accession>
<keyword evidence="2" id="KW-1185">Reference proteome</keyword>
<name>A0AA38IYW5_9CUCU</name>
<sequence length="121" mass="13938">MMSVHRTIQPPYDGQTPWSSYKKQFEAPATANFWEEEQKDTALVISLRGVALQILQTLSDEDISKFNSALTTALELRFRDEHLQEVFGTRLKVRTQKVGESSILRSTTDYSRKACDKKLRK</sequence>